<dbReference type="Proteomes" id="UP001195483">
    <property type="component" value="Unassembled WGS sequence"/>
</dbReference>
<evidence type="ECO:0000313" key="1">
    <source>
        <dbReference type="EMBL" id="KAK3602337.1"/>
    </source>
</evidence>
<reference evidence="1" key="2">
    <citation type="journal article" date="2021" name="Genome Biol. Evol.">
        <title>Developing a high-quality reference genome for a parasitic bivalve with doubly uniparental inheritance (Bivalvia: Unionida).</title>
        <authorList>
            <person name="Smith C.H."/>
        </authorList>
    </citation>
    <scope>NUCLEOTIDE SEQUENCE</scope>
    <source>
        <strain evidence="1">CHS0354</strain>
        <tissue evidence="1">Mantle</tissue>
    </source>
</reference>
<reference evidence="1" key="3">
    <citation type="submission" date="2023-05" db="EMBL/GenBank/DDBJ databases">
        <authorList>
            <person name="Smith C.H."/>
        </authorList>
    </citation>
    <scope>NUCLEOTIDE SEQUENCE</scope>
    <source>
        <strain evidence="1">CHS0354</strain>
        <tissue evidence="1">Mantle</tissue>
    </source>
</reference>
<accession>A0AAE0T1Y8</accession>
<keyword evidence="2" id="KW-1185">Reference proteome</keyword>
<dbReference type="AlphaFoldDB" id="A0AAE0T1Y8"/>
<comment type="caution">
    <text evidence="1">The sequence shown here is derived from an EMBL/GenBank/DDBJ whole genome shotgun (WGS) entry which is preliminary data.</text>
</comment>
<sequence>MAQNSCIIKTWATMGTSFFITVKKENETLLDTFFDGVPAKEQEKRLLIKYNNSTKEIALLFNNISRNDEGLYHVSTSTYQSERDDAKEMENKWNFQLNVL</sequence>
<feature type="non-terminal residue" evidence="1">
    <location>
        <position position="100"/>
    </location>
</feature>
<protein>
    <submittedName>
        <fullName evidence="1">Uncharacterized protein</fullName>
    </submittedName>
</protein>
<proteinExistence type="predicted"/>
<evidence type="ECO:0000313" key="2">
    <source>
        <dbReference type="Proteomes" id="UP001195483"/>
    </source>
</evidence>
<dbReference type="EMBL" id="JAEAOA010000480">
    <property type="protein sequence ID" value="KAK3602337.1"/>
    <property type="molecule type" value="Genomic_DNA"/>
</dbReference>
<gene>
    <name evidence="1" type="ORF">CHS0354_007129</name>
</gene>
<name>A0AAE0T1Y8_9BIVA</name>
<reference evidence="1" key="1">
    <citation type="journal article" date="2021" name="Genome Biol. Evol.">
        <title>A High-Quality Reference Genome for a Parasitic Bivalve with Doubly Uniparental Inheritance (Bivalvia: Unionida).</title>
        <authorList>
            <person name="Smith C.H."/>
        </authorList>
    </citation>
    <scope>NUCLEOTIDE SEQUENCE</scope>
    <source>
        <strain evidence="1">CHS0354</strain>
    </source>
</reference>
<organism evidence="1 2">
    <name type="scientific">Potamilus streckersoni</name>
    <dbReference type="NCBI Taxonomy" id="2493646"/>
    <lineage>
        <taxon>Eukaryota</taxon>
        <taxon>Metazoa</taxon>
        <taxon>Spiralia</taxon>
        <taxon>Lophotrochozoa</taxon>
        <taxon>Mollusca</taxon>
        <taxon>Bivalvia</taxon>
        <taxon>Autobranchia</taxon>
        <taxon>Heteroconchia</taxon>
        <taxon>Palaeoheterodonta</taxon>
        <taxon>Unionida</taxon>
        <taxon>Unionoidea</taxon>
        <taxon>Unionidae</taxon>
        <taxon>Ambleminae</taxon>
        <taxon>Lampsilini</taxon>
        <taxon>Potamilus</taxon>
    </lineage>
</organism>